<gene>
    <name evidence="2" type="ORF">PCOR1329_LOCUS42240</name>
</gene>
<comment type="caution">
    <text evidence="2">The sequence shown here is derived from an EMBL/GenBank/DDBJ whole genome shotgun (WGS) entry which is preliminary data.</text>
</comment>
<evidence type="ECO:0000313" key="3">
    <source>
        <dbReference type="Proteomes" id="UP001189429"/>
    </source>
</evidence>
<evidence type="ECO:0008006" key="4">
    <source>
        <dbReference type="Google" id="ProtNLM"/>
    </source>
</evidence>
<dbReference type="Proteomes" id="UP001189429">
    <property type="component" value="Unassembled WGS sequence"/>
</dbReference>
<evidence type="ECO:0000313" key="2">
    <source>
        <dbReference type="EMBL" id="CAK0849578.1"/>
    </source>
</evidence>
<proteinExistence type="predicted"/>
<sequence length="221" mass="23844">MTYSMRAQEASVAAAAADAEGAASQCRILMRGPQGEAVKEHALQGGESEGALAHMTQEDGSYSICVRCDIPEKEKWSHFISPTRKMKWSIAFEVLGAEFSRVDPAIAAKMARMSHLKGPQAALESALERLAALESESAYEKEFEATVGVVRDAKFIPSTAVVLDEGLQVHMADIKALELLNVHTLSKACNKQQCKSLNMSSPPARSLRGLDFATTPPQAPQ</sequence>
<accession>A0ABN9TTM9</accession>
<reference evidence="2" key="1">
    <citation type="submission" date="2023-10" db="EMBL/GenBank/DDBJ databases">
        <authorList>
            <person name="Chen Y."/>
            <person name="Shah S."/>
            <person name="Dougan E. K."/>
            <person name="Thang M."/>
            <person name="Chan C."/>
        </authorList>
    </citation>
    <scope>NUCLEOTIDE SEQUENCE [LARGE SCALE GENOMIC DNA]</scope>
</reference>
<evidence type="ECO:0000256" key="1">
    <source>
        <dbReference type="SAM" id="MobiDB-lite"/>
    </source>
</evidence>
<protein>
    <recommendedName>
        <fullName evidence="4">Retrotransposon gag domain-containing protein</fullName>
    </recommendedName>
</protein>
<organism evidence="2 3">
    <name type="scientific">Prorocentrum cordatum</name>
    <dbReference type="NCBI Taxonomy" id="2364126"/>
    <lineage>
        <taxon>Eukaryota</taxon>
        <taxon>Sar</taxon>
        <taxon>Alveolata</taxon>
        <taxon>Dinophyceae</taxon>
        <taxon>Prorocentrales</taxon>
        <taxon>Prorocentraceae</taxon>
        <taxon>Prorocentrum</taxon>
    </lineage>
</organism>
<keyword evidence="3" id="KW-1185">Reference proteome</keyword>
<feature type="region of interest" description="Disordered" evidence="1">
    <location>
        <begin position="196"/>
        <end position="221"/>
    </location>
</feature>
<dbReference type="EMBL" id="CAUYUJ010015072">
    <property type="protein sequence ID" value="CAK0849578.1"/>
    <property type="molecule type" value="Genomic_DNA"/>
</dbReference>
<name>A0ABN9TTM9_9DINO</name>